<keyword evidence="5" id="KW-0965">Cell junction</keyword>
<evidence type="ECO:0000256" key="5">
    <source>
        <dbReference type="ARBA" id="ARBA00022949"/>
    </source>
</evidence>
<dbReference type="OrthoDB" id="3245100at2759"/>
<evidence type="ECO:0008006" key="10">
    <source>
        <dbReference type="Google" id="ProtNLM"/>
    </source>
</evidence>
<dbReference type="SUPFAM" id="SSF48371">
    <property type="entry name" value="ARM repeat"/>
    <property type="match status" value="1"/>
</dbReference>
<reference evidence="8" key="1">
    <citation type="submission" date="2022-07" db="EMBL/GenBank/DDBJ databases">
        <title>Chromosome-level genome of Muraenolepis orangiensis.</title>
        <authorList>
            <person name="Kim J."/>
        </authorList>
    </citation>
    <scope>NUCLEOTIDE SEQUENCE</scope>
    <source>
        <strain evidence="8">KU_S4_2022</strain>
        <tissue evidence="8">Muscle</tissue>
    </source>
</reference>
<organism evidence="8 9">
    <name type="scientific">Muraenolepis orangiensis</name>
    <name type="common">Patagonian moray cod</name>
    <dbReference type="NCBI Taxonomy" id="630683"/>
    <lineage>
        <taxon>Eukaryota</taxon>
        <taxon>Metazoa</taxon>
        <taxon>Chordata</taxon>
        <taxon>Craniata</taxon>
        <taxon>Vertebrata</taxon>
        <taxon>Euteleostomi</taxon>
        <taxon>Actinopterygii</taxon>
        <taxon>Neopterygii</taxon>
        <taxon>Teleostei</taxon>
        <taxon>Neoteleostei</taxon>
        <taxon>Acanthomorphata</taxon>
        <taxon>Zeiogadaria</taxon>
        <taxon>Gadariae</taxon>
        <taxon>Gadiformes</taxon>
        <taxon>Muraenolepidoidei</taxon>
        <taxon>Muraenolepididae</taxon>
        <taxon>Muraenolepis</taxon>
    </lineage>
</organism>
<dbReference type="GO" id="GO:0005634">
    <property type="term" value="C:nucleus"/>
    <property type="evidence" value="ECO:0007669"/>
    <property type="project" value="TreeGrafter"/>
</dbReference>
<evidence type="ECO:0000256" key="3">
    <source>
        <dbReference type="ARBA" id="ARBA00022737"/>
    </source>
</evidence>
<evidence type="ECO:0000256" key="4">
    <source>
        <dbReference type="ARBA" id="ARBA00022889"/>
    </source>
</evidence>
<dbReference type="Gene3D" id="1.25.10.10">
    <property type="entry name" value="Leucine-rich Repeat Variant"/>
    <property type="match status" value="1"/>
</dbReference>
<dbReference type="InterPro" id="IPR016024">
    <property type="entry name" value="ARM-type_fold"/>
</dbReference>
<proteinExistence type="inferred from homology"/>
<feature type="repeat" description="ARM" evidence="6">
    <location>
        <begin position="357"/>
        <end position="400"/>
    </location>
</feature>
<sequence length="756" mass="82114">MTTHDPFKSAIAIGNVDNTSLAVPSVNQYQSGQQRVLDQVQTIRRTKCKHSTRNGAGTLYVSSPLNDSVFTDSHKCLPVSVNGSANIGNGLSRRQISSEKNVNRQTLRTAKGFSQMTATRSTLPASSTMGRANTSRSEPDLGRRFTRTKQAAPPQSQRLLSNRSSVFLSERSTMGGGQFASNGYLPHPQPQHQPFYQPQPQTILQPPAPPVVQLQHQGMMNGGSKMMKKSNQFLVSTVNMANAQSRQSVVDFGTKTTTKVESGLNGSGVSGDLTMKEAVTYLLSMDQKLQHCGASYIQHSTYMEDKAKQEVCQLNGIQPLVALLQSPNPQICQTASAALRNLSFKNTANKEELHLCGGVEAVVGLLQETDSVETYKQLTGLLWNMSSVESLRPDLVKTAVPALMEKVVVPYTTGPDRTSNGKADPEVFYHATGCMRNFSSGKQSIRQSMRKYRGLVDSLVSYVDSCVEAGTPDDKSLENCVCVLHNLTFQLEAEAPALFQRLSALGQPSRAPQGDIGPIGCFSPQSSKVLEAERSFDFPMVEDPQPTGAGWLIHSKTLQNYLTLLGSSQKNDILEACCGALQNLTAHPGIVSNVISQMVVKKLNGLAIIKPLLRSPKVNLQRNTVALVANLSKNPNLCNPIARKTLPELFTILEAGTEEGTESDDTLSVACQTAHVLTMKEQGMGKPLLNNKLIDSLNNLSKNNYFPKSSKAAALLLYGLWSDKDMQSFLKKKGMSKSSFVNSVTVAANRSVQVVD</sequence>
<dbReference type="GO" id="GO:0005737">
    <property type="term" value="C:cytoplasm"/>
    <property type="evidence" value="ECO:0007669"/>
    <property type="project" value="TreeGrafter"/>
</dbReference>
<feature type="compositionally biased region" description="Polar residues" evidence="7">
    <location>
        <begin position="121"/>
        <end position="136"/>
    </location>
</feature>
<dbReference type="PANTHER" id="PTHR10372:SF3">
    <property type="entry name" value="PLAKOPHILIN-1"/>
    <property type="match status" value="1"/>
</dbReference>
<keyword evidence="3" id="KW-0677">Repeat</keyword>
<keyword evidence="9" id="KW-1185">Reference proteome</keyword>
<evidence type="ECO:0000256" key="1">
    <source>
        <dbReference type="ARBA" id="ARBA00004282"/>
    </source>
</evidence>
<name>A0A9Q0ECA6_9TELE</name>
<dbReference type="InterPro" id="IPR000225">
    <property type="entry name" value="Armadillo"/>
</dbReference>
<protein>
    <recommendedName>
        <fullName evidence="10">Plakophilin 1</fullName>
    </recommendedName>
</protein>
<dbReference type="GO" id="GO:0098609">
    <property type="term" value="P:cell-cell adhesion"/>
    <property type="evidence" value="ECO:0007669"/>
    <property type="project" value="InterPro"/>
</dbReference>
<dbReference type="InterPro" id="IPR011989">
    <property type="entry name" value="ARM-like"/>
</dbReference>
<keyword evidence="4" id="KW-0130">Cell adhesion</keyword>
<dbReference type="InterPro" id="IPR028435">
    <property type="entry name" value="Plakophilin/d_Catenin"/>
</dbReference>
<evidence type="ECO:0000313" key="9">
    <source>
        <dbReference type="Proteomes" id="UP001148018"/>
    </source>
</evidence>
<evidence type="ECO:0000313" key="8">
    <source>
        <dbReference type="EMBL" id="KAJ3602958.1"/>
    </source>
</evidence>
<feature type="region of interest" description="Disordered" evidence="7">
    <location>
        <begin position="121"/>
        <end position="158"/>
    </location>
</feature>
<evidence type="ECO:0000256" key="6">
    <source>
        <dbReference type="PROSITE-ProRule" id="PRU00259"/>
    </source>
</evidence>
<comment type="subcellular location">
    <subcellularLocation>
        <location evidence="1">Cell junction</location>
    </subcellularLocation>
</comment>
<evidence type="ECO:0000256" key="2">
    <source>
        <dbReference type="ARBA" id="ARBA00005462"/>
    </source>
</evidence>
<dbReference type="AlphaFoldDB" id="A0A9Q0ECA6"/>
<comment type="caution">
    <text evidence="8">The sequence shown here is derived from an EMBL/GenBank/DDBJ whole genome shotgun (WGS) entry which is preliminary data.</text>
</comment>
<dbReference type="PROSITE" id="PS50176">
    <property type="entry name" value="ARM_REPEAT"/>
    <property type="match status" value="2"/>
</dbReference>
<evidence type="ECO:0000256" key="7">
    <source>
        <dbReference type="SAM" id="MobiDB-lite"/>
    </source>
</evidence>
<gene>
    <name evidence="8" type="ORF">NHX12_030702</name>
</gene>
<dbReference type="GO" id="GO:0005886">
    <property type="term" value="C:plasma membrane"/>
    <property type="evidence" value="ECO:0007669"/>
    <property type="project" value="TreeGrafter"/>
</dbReference>
<dbReference type="Pfam" id="PF00514">
    <property type="entry name" value="Arm"/>
    <property type="match status" value="1"/>
</dbReference>
<dbReference type="GO" id="GO:0005912">
    <property type="term" value="C:adherens junction"/>
    <property type="evidence" value="ECO:0007669"/>
    <property type="project" value="TreeGrafter"/>
</dbReference>
<dbReference type="SMART" id="SM00185">
    <property type="entry name" value="ARM"/>
    <property type="match status" value="5"/>
</dbReference>
<dbReference type="EMBL" id="JANIIK010000046">
    <property type="protein sequence ID" value="KAJ3602958.1"/>
    <property type="molecule type" value="Genomic_DNA"/>
</dbReference>
<accession>A0A9Q0ECA6</accession>
<feature type="repeat" description="ARM" evidence="6">
    <location>
        <begin position="315"/>
        <end position="343"/>
    </location>
</feature>
<dbReference type="Proteomes" id="UP001148018">
    <property type="component" value="Unassembled WGS sequence"/>
</dbReference>
<comment type="similarity">
    <text evidence="2">Belongs to the beta-catenin family.</text>
</comment>
<dbReference type="PANTHER" id="PTHR10372">
    <property type="entry name" value="PLAKOPHILLIN-RELATED"/>
    <property type="match status" value="1"/>
</dbReference>